<dbReference type="Pfam" id="PF03572">
    <property type="entry name" value="Peptidase_S41"/>
    <property type="match status" value="1"/>
</dbReference>
<dbReference type="EMBL" id="QBMC01000034">
    <property type="protein sequence ID" value="PZO20052.1"/>
    <property type="molecule type" value="Genomic_DNA"/>
</dbReference>
<dbReference type="Gene3D" id="3.30.750.44">
    <property type="match status" value="1"/>
</dbReference>
<comment type="caution">
    <text evidence="2">The sequence shown here is derived from an EMBL/GenBank/DDBJ whole genome shotgun (WGS) entry which is preliminary data.</text>
</comment>
<name>A0A2W4UHR2_9CYAN</name>
<dbReference type="PANTHER" id="PTHR11261">
    <property type="entry name" value="INTERPHOTORECEPTOR RETINOID-BINDING PROTEIN"/>
    <property type="match status" value="1"/>
</dbReference>
<protein>
    <submittedName>
        <fullName evidence="2">Peptidase</fullName>
    </submittedName>
</protein>
<reference evidence="2 3" key="2">
    <citation type="submission" date="2018-06" db="EMBL/GenBank/DDBJ databases">
        <title>Metagenomic assembly of (sub)arctic Cyanobacteria and their associated microbiome from non-axenic cultures.</title>
        <authorList>
            <person name="Baurain D."/>
        </authorList>
    </citation>
    <scope>NUCLEOTIDE SEQUENCE [LARGE SCALE GENOMIC DNA]</scope>
    <source>
        <strain evidence="2">ULC129bin1</strain>
    </source>
</reference>
<dbReference type="SUPFAM" id="SSF52096">
    <property type="entry name" value="ClpP/crotonase"/>
    <property type="match status" value="1"/>
</dbReference>
<reference evidence="3" key="1">
    <citation type="submission" date="2018-04" db="EMBL/GenBank/DDBJ databases">
        <authorList>
            <person name="Cornet L."/>
        </authorList>
    </citation>
    <scope>NUCLEOTIDE SEQUENCE [LARGE SCALE GENOMIC DNA]</scope>
</reference>
<dbReference type="GO" id="GO:0006508">
    <property type="term" value="P:proteolysis"/>
    <property type="evidence" value="ECO:0007669"/>
    <property type="project" value="InterPro"/>
</dbReference>
<evidence type="ECO:0000313" key="2">
    <source>
        <dbReference type="EMBL" id="PZO20052.1"/>
    </source>
</evidence>
<accession>A0A2W4UHR2</accession>
<dbReference type="AlphaFoldDB" id="A0A2W4UHR2"/>
<dbReference type="InterPro" id="IPR029045">
    <property type="entry name" value="ClpP/crotonase-like_dom_sf"/>
</dbReference>
<dbReference type="GO" id="GO:0008236">
    <property type="term" value="F:serine-type peptidase activity"/>
    <property type="evidence" value="ECO:0007669"/>
    <property type="project" value="InterPro"/>
</dbReference>
<organism evidence="2 3">
    <name type="scientific">Leptolyngbya foveolarum</name>
    <dbReference type="NCBI Taxonomy" id="47253"/>
    <lineage>
        <taxon>Bacteria</taxon>
        <taxon>Bacillati</taxon>
        <taxon>Cyanobacteriota</taxon>
        <taxon>Cyanophyceae</taxon>
        <taxon>Leptolyngbyales</taxon>
        <taxon>Leptolyngbyaceae</taxon>
        <taxon>Leptolyngbya group</taxon>
        <taxon>Leptolyngbya</taxon>
    </lineage>
</organism>
<evidence type="ECO:0000259" key="1">
    <source>
        <dbReference type="SMART" id="SM00245"/>
    </source>
</evidence>
<evidence type="ECO:0000313" key="3">
    <source>
        <dbReference type="Proteomes" id="UP000249354"/>
    </source>
</evidence>
<feature type="domain" description="Tail specific protease" evidence="1">
    <location>
        <begin position="88"/>
        <end position="300"/>
    </location>
</feature>
<dbReference type="PANTHER" id="PTHR11261:SF3">
    <property type="entry name" value="RETINOL-BINDING PROTEIN 3"/>
    <property type="match status" value="1"/>
</dbReference>
<dbReference type="Gene3D" id="3.90.226.10">
    <property type="entry name" value="2-enoyl-CoA Hydratase, Chain A, domain 1"/>
    <property type="match status" value="1"/>
</dbReference>
<dbReference type="InterPro" id="IPR005151">
    <property type="entry name" value="Tail-specific_protease"/>
</dbReference>
<dbReference type="Pfam" id="PF11918">
    <property type="entry name" value="Peptidase_S41_N"/>
    <property type="match status" value="1"/>
</dbReference>
<sequence length="362" mass="40695">MSASKPAGNSTDDLAIDAQTRTEVLRAIADQLDEYAFPDVAKKLQTDLRDRLSQKGYRDVKSGVQLAATLTAQLQTLSKDRHLKVYFSPAVLPHLTPQTEIPPEELAHQQRLSELRNFDINRVERLRGNVGYLELFSFEPPEFAGDTLAAAMRFLTNTSALVIDLRYNRGGSASMVALLTSYLLPAYPAVHLTDLYWQKENRRQQSWTVPHLSAPRYLDRPVYVVTSLETFSAAEEFAYNLQQLKRAVIVGETTAGGANPGSGFRLHDHFWMFIPTGQAISLATGENWEGTGIIPDFKVPAELSLKTAQLLAFRRLMRDADEGKTERLDLSLRRELEESLTQVEADLDRMQQNLVSNMSKVR</sequence>
<gene>
    <name evidence="2" type="ORF">DCF25_07220</name>
</gene>
<dbReference type="SMART" id="SM00245">
    <property type="entry name" value="TSPc"/>
    <property type="match status" value="1"/>
</dbReference>
<proteinExistence type="predicted"/>
<dbReference type="Proteomes" id="UP000249354">
    <property type="component" value="Unassembled WGS sequence"/>
</dbReference>
<dbReference type="CDD" id="cd07563">
    <property type="entry name" value="Peptidase_S41_IRBP"/>
    <property type="match status" value="1"/>
</dbReference>